<dbReference type="RefSeq" id="WP_120371424.1">
    <property type="nucleotide sequence ID" value="NZ_RAXU01000036.1"/>
</dbReference>
<evidence type="ECO:0000313" key="2">
    <source>
        <dbReference type="Proteomes" id="UP000269001"/>
    </source>
</evidence>
<comment type="caution">
    <text evidence="1">The sequence shown here is derived from an EMBL/GenBank/DDBJ whole genome shotgun (WGS) entry which is preliminary data.</text>
</comment>
<dbReference type="EMBL" id="RAXU01000036">
    <property type="protein sequence ID" value="RKG30283.1"/>
    <property type="molecule type" value="Genomic_DNA"/>
</dbReference>
<sequence length="256" mass="27816">MGDMKDFAFQGKIYLGENVNGKPRNLKWVGDQSSLNFALAIEKEERKENYTGTKGTSVINIQSKAVNPELVLRYLTPENILLGVHGKLNKVAAGTVTAEVLPSDLVAGELVKLDKANISNLVLTDSTPSTPKTLALGTDYKIESPYAALVQILNVATPLTPPFKAAYSYGASTNVSMLTSSPPVRYLYMEAINTVDGRRALVHLYKVQFDPMSQLPLTSQTLSEFTLSGATLIDSVNTLNTDLGGFGRIEWLDEVT</sequence>
<organism evidence="1 2">
    <name type="scientific">Acinetobacter guerrae</name>
    <dbReference type="NCBI Taxonomy" id="1843371"/>
    <lineage>
        <taxon>Bacteria</taxon>
        <taxon>Pseudomonadati</taxon>
        <taxon>Pseudomonadota</taxon>
        <taxon>Gammaproteobacteria</taxon>
        <taxon>Moraxellales</taxon>
        <taxon>Moraxellaceae</taxon>
        <taxon>Acinetobacter</taxon>
    </lineage>
</organism>
<dbReference type="PIRSF" id="PIRSF028589">
    <property type="entry name" value="UCP028589"/>
    <property type="match status" value="1"/>
</dbReference>
<keyword evidence="2" id="KW-1185">Reference proteome</keyword>
<dbReference type="AlphaFoldDB" id="A0A3A8EPH3"/>
<dbReference type="Proteomes" id="UP000269001">
    <property type="component" value="Unassembled WGS sequence"/>
</dbReference>
<protein>
    <submittedName>
        <fullName evidence="1">Uncharacterized protein</fullName>
    </submittedName>
</protein>
<accession>A0A3A8EPH3</accession>
<reference evidence="1 2" key="1">
    <citation type="submission" date="2018-09" db="EMBL/GenBank/DDBJ databases">
        <title>The draft genome of Acinetobacter spp. strains.</title>
        <authorList>
            <person name="Qin J."/>
            <person name="Feng Y."/>
            <person name="Zong Z."/>
        </authorList>
    </citation>
    <scope>NUCLEOTIDE SEQUENCE [LARGE SCALE GENOMIC DNA]</scope>
    <source>
        <strain evidence="1 2">WCHAc060096</strain>
    </source>
</reference>
<proteinExistence type="predicted"/>
<gene>
    <name evidence="1" type="ORF">D7V21_16200</name>
</gene>
<name>A0A3A8EPH3_9GAMM</name>
<evidence type="ECO:0000313" key="1">
    <source>
        <dbReference type="EMBL" id="RKG30283.1"/>
    </source>
</evidence>
<dbReference type="InterPro" id="IPR016893">
    <property type="entry name" value="UCP028589"/>
</dbReference>